<keyword evidence="2" id="KW-0472">Membrane</keyword>
<reference evidence="3 4" key="1">
    <citation type="submission" date="2024-08" db="EMBL/GenBank/DDBJ databases">
        <authorList>
            <person name="Cucini C."/>
            <person name="Frati F."/>
        </authorList>
    </citation>
    <scope>NUCLEOTIDE SEQUENCE [LARGE SCALE GENOMIC DNA]</scope>
</reference>
<organism evidence="3 4">
    <name type="scientific">Orchesella dallaii</name>
    <dbReference type="NCBI Taxonomy" id="48710"/>
    <lineage>
        <taxon>Eukaryota</taxon>
        <taxon>Metazoa</taxon>
        <taxon>Ecdysozoa</taxon>
        <taxon>Arthropoda</taxon>
        <taxon>Hexapoda</taxon>
        <taxon>Collembola</taxon>
        <taxon>Entomobryomorpha</taxon>
        <taxon>Entomobryoidea</taxon>
        <taxon>Orchesellidae</taxon>
        <taxon>Orchesellinae</taxon>
        <taxon>Orchesella</taxon>
    </lineage>
</organism>
<name>A0ABP1QMN4_9HEXA</name>
<evidence type="ECO:0000313" key="4">
    <source>
        <dbReference type="Proteomes" id="UP001642540"/>
    </source>
</evidence>
<dbReference type="Proteomes" id="UP001642540">
    <property type="component" value="Unassembled WGS sequence"/>
</dbReference>
<keyword evidence="2" id="KW-0812">Transmembrane</keyword>
<keyword evidence="4" id="KW-1185">Reference proteome</keyword>
<feature type="compositionally biased region" description="Basic and acidic residues" evidence="1">
    <location>
        <begin position="11"/>
        <end position="20"/>
    </location>
</feature>
<protein>
    <submittedName>
        <fullName evidence="3">Uncharacterized protein</fullName>
    </submittedName>
</protein>
<gene>
    <name evidence="3" type="ORF">ODALV1_LOCUS13152</name>
</gene>
<accession>A0ABP1QMN4</accession>
<evidence type="ECO:0000313" key="3">
    <source>
        <dbReference type="EMBL" id="CAL8108965.1"/>
    </source>
</evidence>
<keyword evidence="2" id="KW-1133">Transmembrane helix</keyword>
<proteinExistence type="predicted"/>
<sequence>MKFLANAENGKSTDKGNEDESITKTDKFLAKWAIPLSLVLFVILILAVALLNSDPETNLVFTNKPDTNNGAQAQNNPKTSPHSSTFDHSSTFPKVNFKPGGKPDKEFWDSVKPTVQFDDHKPNCWKRADRFGCMILSPGKAAEDKTCTFFIFKFNGIIQQNNYSFVTELRILGNIICDVLASVDKALEVPSFIHPHPRKEQLTIYNFKNEKEHEAFKDATMSLKWAKYGEIDYVNGNYSGAELEAKVGSFSQFGEIKFTLQLEGMEEGISEMVLKAFEQAQSMGFRLLEVTLTSCSKEDHDYSIVEYTFVNVNYWWDYLIPIAPKHKKIEDK</sequence>
<feature type="region of interest" description="Disordered" evidence="1">
    <location>
        <begin position="1"/>
        <end position="20"/>
    </location>
</feature>
<feature type="region of interest" description="Disordered" evidence="1">
    <location>
        <begin position="62"/>
        <end position="89"/>
    </location>
</feature>
<dbReference type="EMBL" id="CAXLJM020000040">
    <property type="protein sequence ID" value="CAL8108965.1"/>
    <property type="molecule type" value="Genomic_DNA"/>
</dbReference>
<evidence type="ECO:0000256" key="1">
    <source>
        <dbReference type="SAM" id="MobiDB-lite"/>
    </source>
</evidence>
<evidence type="ECO:0000256" key="2">
    <source>
        <dbReference type="SAM" id="Phobius"/>
    </source>
</evidence>
<comment type="caution">
    <text evidence="3">The sequence shown here is derived from an EMBL/GenBank/DDBJ whole genome shotgun (WGS) entry which is preliminary data.</text>
</comment>
<feature type="transmembrane region" description="Helical" evidence="2">
    <location>
        <begin position="32"/>
        <end position="51"/>
    </location>
</feature>